<dbReference type="GO" id="GO:0003723">
    <property type="term" value="F:RNA binding"/>
    <property type="evidence" value="ECO:0007669"/>
    <property type="project" value="TreeGrafter"/>
</dbReference>
<evidence type="ECO:0000313" key="6">
    <source>
        <dbReference type="EMBL" id="ETN99347.1"/>
    </source>
</evidence>
<evidence type="ECO:0000256" key="5">
    <source>
        <dbReference type="PROSITE-ProRule" id="PRU00221"/>
    </source>
</evidence>
<sequence length="187" mass="21408">MDDINETTSQLKHNQDGDLLFVSIWDSLSGDWLGSFEGHSGAVTDLDVDLNSQYLISSSNDSMMKIWDLNNGKELYTFNFTSQCRIVSWSSDMRFFVTAALKYISKKILFWKELTKSMKEVFTCCTDGTIRTIRIIRTIRVFDVTKHKEIKSVVFDSKFIEKSKLADEISPSLTDMKCVNNHCAVQS</sequence>
<dbReference type="InterPro" id="IPR001680">
    <property type="entry name" value="WD40_rpt"/>
</dbReference>
<feature type="repeat" description="WD" evidence="5">
    <location>
        <begin position="36"/>
        <end position="77"/>
    </location>
</feature>
<evidence type="ECO:0000313" key="7">
    <source>
        <dbReference type="Proteomes" id="UP000023152"/>
    </source>
</evidence>
<evidence type="ECO:0000256" key="1">
    <source>
        <dbReference type="ARBA" id="ARBA00022574"/>
    </source>
</evidence>
<proteinExistence type="inferred from homology"/>
<dbReference type="InterPro" id="IPR036322">
    <property type="entry name" value="WD40_repeat_dom_sf"/>
</dbReference>
<protein>
    <recommendedName>
        <fullName evidence="4">Serine-threonine kinase receptor-associated protein</fullName>
    </recommendedName>
</protein>
<reference evidence="6 7" key="1">
    <citation type="journal article" date="2013" name="Curr. Biol.">
        <title>The Genome of the Foraminiferan Reticulomyxa filosa.</title>
        <authorList>
            <person name="Glockner G."/>
            <person name="Hulsmann N."/>
            <person name="Schleicher M."/>
            <person name="Noegel A.A."/>
            <person name="Eichinger L."/>
            <person name="Gallinger C."/>
            <person name="Pawlowski J."/>
            <person name="Sierra R."/>
            <person name="Euteneuer U."/>
            <person name="Pillet L."/>
            <person name="Moustafa A."/>
            <person name="Platzer M."/>
            <person name="Groth M."/>
            <person name="Szafranski K."/>
            <person name="Schliwa M."/>
        </authorList>
    </citation>
    <scope>NUCLEOTIDE SEQUENCE [LARGE SCALE GENOMIC DNA]</scope>
</reference>
<dbReference type="PROSITE" id="PS50082">
    <property type="entry name" value="WD_REPEATS_2"/>
    <property type="match status" value="1"/>
</dbReference>
<accession>X6LBF8</accession>
<dbReference type="OrthoDB" id="24966at2759"/>
<dbReference type="InterPro" id="IPR015943">
    <property type="entry name" value="WD40/YVTN_repeat-like_dom_sf"/>
</dbReference>
<keyword evidence="7" id="KW-1185">Reference proteome</keyword>
<gene>
    <name evidence="6" type="ORF">RFI_38135</name>
</gene>
<dbReference type="Gene3D" id="2.130.10.10">
    <property type="entry name" value="YVTN repeat-like/Quinoprotein amine dehydrogenase"/>
    <property type="match status" value="1"/>
</dbReference>
<dbReference type="InterPro" id="IPR019775">
    <property type="entry name" value="WD40_repeat_CS"/>
</dbReference>
<evidence type="ECO:0000256" key="4">
    <source>
        <dbReference type="ARBA" id="ARBA00040390"/>
    </source>
</evidence>
<comment type="similarity">
    <text evidence="3">Belongs to the WD repeat STRAP family.</text>
</comment>
<dbReference type="PROSITE" id="PS50294">
    <property type="entry name" value="WD_REPEATS_REGION"/>
    <property type="match status" value="1"/>
</dbReference>
<dbReference type="SMART" id="SM00320">
    <property type="entry name" value="WD40"/>
    <property type="match status" value="2"/>
</dbReference>
<evidence type="ECO:0000256" key="3">
    <source>
        <dbReference type="ARBA" id="ARBA00038394"/>
    </source>
</evidence>
<dbReference type="Pfam" id="PF00400">
    <property type="entry name" value="WD40"/>
    <property type="match status" value="1"/>
</dbReference>
<comment type="caution">
    <text evidence="6">The sequence shown here is derived from an EMBL/GenBank/DDBJ whole genome shotgun (WGS) entry which is preliminary data.</text>
</comment>
<name>X6LBF8_RETFI</name>
<dbReference type="EMBL" id="ASPP01044211">
    <property type="protein sequence ID" value="ETN99347.1"/>
    <property type="molecule type" value="Genomic_DNA"/>
</dbReference>
<evidence type="ECO:0000256" key="2">
    <source>
        <dbReference type="ARBA" id="ARBA00022737"/>
    </source>
</evidence>
<dbReference type="Proteomes" id="UP000023152">
    <property type="component" value="Unassembled WGS sequence"/>
</dbReference>
<dbReference type="PROSITE" id="PS00678">
    <property type="entry name" value="WD_REPEATS_1"/>
    <property type="match status" value="1"/>
</dbReference>
<dbReference type="PANTHER" id="PTHR19877">
    <property type="entry name" value="EUKARYOTIC TRANSLATION INITIATION FACTOR 3 SUBUNIT I"/>
    <property type="match status" value="1"/>
</dbReference>
<keyword evidence="1 5" id="KW-0853">WD repeat</keyword>
<organism evidence="6 7">
    <name type="scientific">Reticulomyxa filosa</name>
    <dbReference type="NCBI Taxonomy" id="46433"/>
    <lineage>
        <taxon>Eukaryota</taxon>
        <taxon>Sar</taxon>
        <taxon>Rhizaria</taxon>
        <taxon>Retaria</taxon>
        <taxon>Foraminifera</taxon>
        <taxon>Monothalamids</taxon>
        <taxon>Reticulomyxidae</taxon>
        <taxon>Reticulomyxa</taxon>
    </lineage>
</organism>
<keyword evidence="2" id="KW-0677">Repeat</keyword>
<dbReference type="AlphaFoldDB" id="X6LBF8"/>
<dbReference type="SUPFAM" id="SSF50978">
    <property type="entry name" value="WD40 repeat-like"/>
    <property type="match status" value="1"/>
</dbReference>